<evidence type="ECO:0000259" key="1">
    <source>
        <dbReference type="Pfam" id="PF03819"/>
    </source>
</evidence>
<dbReference type="InterPro" id="IPR048011">
    <property type="entry name" value="NTP-PPase_MazG-like_C"/>
</dbReference>
<dbReference type="Gene3D" id="1.10.287.1080">
    <property type="entry name" value="MazG-like"/>
    <property type="match status" value="2"/>
</dbReference>
<reference evidence="2" key="1">
    <citation type="submission" date="2013-04" db="EMBL/GenBank/DDBJ databases">
        <authorList>
            <person name="Harkins D.M."/>
            <person name="Durkin A.S."/>
            <person name="Selengut J.D."/>
            <person name="Sanka R."/>
            <person name="DePew J."/>
            <person name="Purushe J."/>
            <person name="Ahmed A."/>
            <person name="van der Linden H."/>
            <person name="Goris M.G.A."/>
            <person name="Hartskeerl R.A."/>
            <person name="Vinetz J.M."/>
            <person name="Sutton G.G."/>
            <person name="Nelson W.C."/>
            <person name="Fouts D.E."/>
        </authorList>
    </citation>
    <scope>NUCLEOTIDE SEQUENCE [LARGE SCALE GENOMIC DNA]</scope>
    <source>
        <strain evidence="2">BUT 6</strain>
    </source>
</reference>
<dbReference type="OrthoDB" id="9808939at2"/>
<comment type="caution">
    <text evidence="2">The sequence shown here is derived from an EMBL/GenBank/DDBJ whole genome shotgun (WGS) entry which is preliminary data.</text>
</comment>
<dbReference type="PANTHER" id="PTHR30522">
    <property type="entry name" value="NUCLEOSIDE TRIPHOSPHATE PYROPHOSPHOHYDROLASE"/>
    <property type="match status" value="1"/>
</dbReference>
<dbReference type="GO" id="GO:0046061">
    <property type="term" value="P:dATP catabolic process"/>
    <property type="evidence" value="ECO:0007669"/>
    <property type="project" value="TreeGrafter"/>
</dbReference>
<dbReference type="InterPro" id="IPR048015">
    <property type="entry name" value="NTP-PPase_MazG-like_N"/>
</dbReference>
<sequence>MKAPNPNDFPNAVAYLRDITARLRSPDGCPWDREQTHLTLVPYILEESHEVVDALLSENDEHVKEELGDLLFQIVLHAQIASERGAFTLEDVANDVSEKLVLRHPHVFDPENSRFKSADEVVANWDSLKEKEKQSRGKNGNNVFDKKSSVLSGVPDTFPSLLKAEKLQKKAAKAGFDWPDLKGVEEKLREELDEFLTEIKATPEISANQVRIEDELGDFFFSIVNLARKLGISSESALTRTNLKFKNRINFIEEELAKQGKKFSETPLELLDEIWNRAKLELKIESSDPMTFRKNSTLATVRELSPYFIWKETSESDWPKSYKFSYRSDEYRLIFSGFGSLTLLPVEDPWGRKGQPIFYLNLGEEISKGPIWQDLEGVSYTGPESIYEGILDAIRSYKEILK</sequence>
<dbReference type="GO" id="GO:0006203">
    <property type="term" value="P:dGTP catabolic process"/>
    <property type="evidence" value="ECO:0007669"/>
    <property type="project" value="TreeGrafter"/>
</dbReference>
<dbReference type="GO" id="GO:0006950">
    <property type="term" value="P:response to stress"/>
    <property type="evidence" value="ECO:0007669"/>
    <property type="project" value="UniProtKB-ARBA"/>
</dbReference>
<protein>
    <submittedName>
        <fullName evidence="2">MazG family protein</fullName>
    </submittedName>
</protein>
<feature type="domain" description="NTP pyrophosphohydrolase MazG-like" evidence="1">
    <location>
        <begin position="186"/>
        <end position="248"/>
    </location>
</feature>
<dbReference type="NCBIfam" id="NF007113">
    <property type="entry name" value="PRK09562.1"/>
    <property type="match status" value="1"/>
</dbReference>
<dbReference type="RefSeq" id="WP_016550498.1">
    <property type="nucleotide sequence ID" value="NZ_AKWZ02000010.1"/>
</dbReference>
<dbReference type="STRING" id="1193011.LEP1GSC058_3149"/>
<evidence type="ECO:0000313" key="3">
    <source>
        <dbReference type="Proteomes" id="UP000014540"/>
    </source>
</evidence>
<dbReference type="EMBL" id="AKWZ02000010">
    <property type="protein sequence ID" value="EPG74037.1"/>
    <property type="molecule type" value="Genomic_DNA"/>
</dbReference>
<dbReference type="GO" id="GO:0046052">
    <property type="term" value="P:UTP catabolic process"/>
    <property type="evidence" value="ECO:0007669"/>
    <property type="project" value="TreeGrafter"/>
</dbReference>
<dbReference type="CDD" id="cd11528">
    <property type="entry name" value="NTP-PPase_MazG_Nterm"/>
    <property type="match status" value="1"/>
</dbReference>
<dbReference type="Pfam" id="PF03819">
    <property type="entry name" value="MazG"/>
    <property type="match status" value="2"/>
</dbReference>
<dbReference type="PANTHER" id="PTHR30522:SF0">
    <property type="entry name" value="NUCLEOSIDE TRIPHOSPHATE PYROPHOSPHOHYDROLASE"/>
    <property type="match status" value="1"/>
</dbReference>
<dbReference type="InterPro" id="IPR004518">
    <property type="entry name" value="MazG-like_dom"/>
</dbReference>
<dbReference type="GO" id="GO:0046076">
    <property type="term" value="P:dTTP catabolic process"/>
    <property type="evidence" value="ECO:0007669"/>
    <property type="project" value="TreeGrafter"/>
</dbReference>
<dbReference type="Proteomes" id="UP000014540">
    <property type="component" value="Unassembled WGS sequence"/>
</dbReference>
<dbReference type="CDD" id="cd11529">
    <property type="entry name" value="NTP-PPase_MazG_Cterm"/>
    <property type="match status" value="1"/>
</dbReference>
<dbReference type="FunFam" id="1.10.287.1080:FF:000001">
    <property type="entry name" value="Nucleoside triphosphate pyrophosphohydrolase"/>
    <property type="match status" value="1"/>
</dbReference>
<proteinExistence type="predicted"/>
<evidence type="ECO:0000313" key="2">
    <source>
        <dbReference type="EMBL" id="EPG74037.1"/>
    </source>
</evidence>
<dbReference type="AlphaFoldDB" id="S3W181"/>
<organism evidence="2 3">
    <name type="scientific">Leptospira fainei serovar Hurstbridge str. BUT 6</name>
    <dbReference type="NCBI Taxonomy" id="1193011"/>
    <lineage>
        <taxon>Bacteria</taxon>
        <taxon>Pseudomonadati</taxon>
        <taxon>Spirochaetota</taxon>
        <taxon>Spirochaetia</taxon>
        <taxon>Leptospirales</taxon>
        <taxon>Leptospiraceae</taxon>
        <taxon>Leptospira</taxon>
    </lineage>
</organism>
<dbReference type="GO" id="GO:0046047">
    <property type="term" value="P:TTP catabolic process"/>
    <property type="evidence" value="ECO:0007669"/>
    <property type="project" value="TreeGrafter"/>
</dbReference>
<dbReference type="SUPFAM" id="SSF101386">
    <property type="entry name" value="all-alpha NTP pyrophosphatases"/>
    <property type="match status" value="2"/>
</dbReference>
<feature type="domain" description="NTP pyrophosphohydrolase MazG-like" evidence="1">
    <location>
        <begin position="35"/>
        <end position="108"/>
    </location>
</feature>
<keyword evidence="3" id="KW-1185">Reference proteome</keyword>
<name>S3W181_9LEPT</name>
<dbReference type="NCBIfam" id="NF047540">
    <property type="entry name" value="LIC_13241_dom"/>
    <property type="match status" value="1"/>
</dbReference>
<dbReference type="NCBIfam" id="TIGR00444">
    <property type="entry name" value="mazG"/>
    <property type="match status" value="1"/>
</dbReference>
<dbReference type="InterPro" id="IPR011551">
    <property type="entry name" value="NTP_PyrPHydrolase_MazG"/>
</dbReference>
<gene>
    <name evidence="2" type="ORF">LEP1GSC058_3149</name>
</gene>
<dbReference type="GO" id="GO:0047429">
    <property type="term" value="F:nucleoside triphosphate diphosphatase activity"/>
    <property type="evidence" value="ECO:0007669"/>
    <property type="project" value="InterPro"/>
</dbReference>
<accession>S3W181</accession>
<dbReference type="GO" id="GO:0046081">
    <property type="term" value="P:dUTP catabolic process"/>
    <property type="evidence" value="ECO:0007669"/>
    <property type="project" value="TreeGrafter"/>
</dbReference>